<dbReference type="EMBL" id="SNVV01000003">
    <property type="protein sequence ID" value="TDN55853.1"/>
    <property type="molecule type" value="Genomic_DNA"/>
</dbReference>
<evidence type="ECO:0000313" key="3">
    <source>
        <dbReference type="EMBL" id="TDN55853.1"/>
    </source>
</evidence>
<proteinExistence type="predicted"/>
<feature type="transmembrane region" description="Helical" evidence="2">
    <location>
        <begin position="41"/>
        <end position="58"/>
    </location>
</feature>
<feature type="region of interest" description="Disordered" evidence="1">
    <location>
        <begin position="116"/>
        <end position="135"/>
    </location>
</feature>
<keyword evidence="2" id="KW-0812">Transmembrane</keyword>
<name>A0A4R6ECH3_9RHOO</name>
<dbReference type="RefSeq" id="WP_133589113.1">
    <property type="nucleotide sequence ID" value="NZ_SNVV01000003.1"/>
</dbReference>
<keyword evidence="2" id="KW-0472">Membrane</keyword>
<evidence type="ECO:0000256" key="1">
    <source>
        <dbReference type="SAM" id="MobiDB-lite"/>
    </source>
</evidence>
<organism evidence="3 4">
    <name type="scientific">Azoarcus indigens</name>
    <dbReference type="NCBI Taxonomy" id="29545"/>
    <lineage>
        <taxon>Bacteria</taxon>
        <taxon>Pseudomonadati</taxon>
        <taxon>Pseudomonadota</taxon>
        <taxon>Betaproteobacteria</taxon>
        <taxon>Rhodocyclales</taxon>
        <taxon>Zoogloeaceae</taxon>
        <taxon>Azoarcus</taxon>
    </lineage>
</organism>
<keyword evidence="2" id="KW-1133">Transmembrane helix</keyword>
<dbReference type="AlphaFoldDB" id="A0A4R6ECH3"/>
<accession>A0A4R6ECH3</accession>
<feature type="transmembrane region" description="Helical" evidence="2">
    <location>
        <begin position="70"/>
        <end position="95"/>
    </location>
</feature>
<dbReference type="Proteomes" id="UP000295129">
    <property type="component" value="Unassembled WGS sequence"/>
</dbReference>
<comment type="caution">
    <text evidence="3">The sequence shown here is derived from an EMBL/GenBank/DDBJ whole genome shotgun (WGS) entry which is preliminary data.</text>
</comment>
<keyword evidence="4" id="KW-1185">Reference proteome</keyword>
<sequence length="135" mass="13588">MIDGGDVREAEIQVQESRRQLEQAAAVWLRGKRDAAVSGKGLLAAVAAGFVVGGVLRGRKGARGQGPQQVAAAGGAAAAGGGVLGMVAGLAMTLLRMRYGDPLTAASALLLKRRSRVAQTGAPPPGPPARRGRVG</sequence>
<protein>
    <submittedName>
        <fullName evidence="3">Uncharacterized protein</fullName>
    </submittedName>
</protein>
<evidence type="ECO:0000313" key="4">
    <source>
        <dbReference type="Proteomes" id="UP000295129"/>
    </source>
</evidence>
<reference evidence="3 4" key="1">
    <citation type="submission" date="2019-03" db="EMBL/GenBank/DDBJ databases">
        <title>Genomic Encyclopedia of Type Strains, Phase IV (KMG-IV): sequencing the most valuable type-strain genomes for metagenomic binning, comparative biology and taxonomic classification.</title>
        <authorList>
            <person name="Goeker M."/>
        </authorList>
    </citation>
    <scope>NUCLEOTIDE SEQUENCE [LARGE SCALE GENOMIC DNA]</scope>
    <source>
        <strain evidence="3 4">DSM 12121</strain>
    </source>
</reference>
<evidence type="ECO:0000256" key="2">
    <source>
        <dbReference type="SAM" id="Phobius"/>
    </source>
</evidence>
<gene>
    <name evidence="3" type="ORF">C7389_103191</name>
</gene>